<feature type="transmembrane region" description="Helical" evidence="6">
    <location>
        <begin position="60"/>
        <end position="78"/>
    </location>
</feature>
<dbReference type="OrthoDB" id="8477889at2"/>
<proteinExistence type="predicted"/>
<dbReference type="PANTHER" id="PTHR33529:SF6">
    <property type="entry name" value="YJGP_YJGQ FAMILY PERMEASE"/>
    <property type="match status" value="1"/>
</dbReference>
<accession>A0A1I1ULA5</accession>
<evidence type="ECO:0000256" key="6">
    <source>
        <dbReference type="SAM" id="Phobius"/>
    </source>
</evidence>
<evidence type="ECO:0000256" key="3">
    <source>
        <dbReference type="ARBA" id="ARBA00022692"/>
    </source>
</evidence>
<comment type="subcellular location">
    <subcellularLocation>
        <location evidence="1">Cell membrane</location>
        <topology evidence="1">Multi-pass membrane protein</topology>
    </subcellularLocation>
</comment>
<evidence type="ECO:0000256" key="4">
    <source>
        <dbReference type="ARBA" id="ARBA00022989"/>
    </source>
</evidence>
<dbReference type="InterPro" id="IPR030922">
    <property type="entry name" value="LptF"/>
</dbReference>
<feature type="transmembrane region" description="Helical" evidence="6">
    <location>
        <begin position="12"/>
        <end position="29"/>
    </location>
</feature>
<dbReference type="GO" id="GO:0055085">
    <property type="term" value="P:transmembrane transport"/>
    <property type="evidence" value="ECO:0007669"/>
    <property type="project" value="InterPro"/>
</dbReference>
<dbReference type="STRING" id="74348.SAMN04488523_102157"/>
<dbReference type="Proteomes" id="UP000198977">
    <property type="component" value="Unassembled WGS sequence"/>
</dbReference>
<dbReference type="RefSeq" id="WP_093922398.1">
    <property type="nucleotide sequence ID" value="NZ_FOMW01000002.1"/>
</dbReference>
<evidence type="ECO:0000313" key="7">
    <source>
        <dbReference type="EMBL" id="SFD71355.1"/>
    </source>
</evidence>
<dbReference type="GO" id="GO:0043190">
    <property type="term" value="C:ATP-binding cassette (ABC) transporter complex"/>
    <property type="evidence" value="ECO:0007669"/>
    <property type="project" value="InterPro"/>
</dbReference>
<name>A0A1I1ULA5_9RHOB</name>
<keyword evidence="2" id="KW-1003">Cell membrane</keyword>
<feature type="transmembrane region" description="Helical" evidence="6">
    <location>
        <begin position="99"/>
        <end position="122"/>
    </location>
</feature>
<keyword evidence="5 6" id="KW-0472">Membrane</keyword>
<sequence length="375" mass="41138">MGRVDRYMLSQLLVLFGFFALVLVALFWINRAVVLFDRLIGDGQSALVFLEFTALGLPKLIVTVLPIATFAGAVYVTNRMAGESELTVLQATGSGPWRLAWPVLVYGICVAVMMTVLSHLLVPLAQAQLQQRENDISQNISARLLTEGTFLHPSDEITFYTRQIDADGVLRDVFLSDRRDAKQGVIYTAAEAYLVRNGQGSTLIMVNGLAQRLDREEKRLSTAKFRDFSFDISALMSDRTDEALPITAMVTPVLLANLGTISATSGETKGVIAEEIHSRFAQPLFCIVAALVGFSTLLIGGFSRFGVWREIVLAFGLLIVIDGLRGTLVDTVRSDADMWPLMYAPSLLGAFLVVAMLWQAAHPGWWTRFRSGAAA</sequence>
<protein>
    <submittedName>
        <fullName evidence="7">Lipopolysaccharide export system permease protein</fullName>
    </submittedName>
</protein>
<dbReference type="AlphaFoldDB" id="A0A1I1ULA5"/>
<evidence type="ECO:0000256" key="2">
    <source>
        <dbReference type="ARBA" id="ARBA00022475"/>
    </source>
</evidence>
<feature type="transmembrane region" description="Helical" evidence="6">
    <location>
        <begin position="341"/>
        <end position="361"/>
    </location>
</feature>
<dbReference type="InterPro" id="IPR005495">
    <property type="entry name" value="LptG/LptF_permease"/>
</dbReference>
<keyword evidence="8" id="KW-1185">Reference proteome</keyword>
<evidence type="ECO:0000256" key="1">
    <source>
        <dbReference type="ARBA" id="ARBA00004651"/>
    </source>
</evidence>
<organism evidence="7 8">
    <name type="scientific">Sulfitobacter brevis</name>
    <dbReference type="NCBI Taxonomy" id="74348"/>
    <lineage>
        <taxon>Bacteria</taxon>
        <taxon>Pseudomonadati</taxon>
        <taxon>Pseudomonadota</taxon>
        <taxon>Alphaproteobacteria</taxon>
        <taxon>Rhodobacterales</taxon>
        <taxon>Roseobacteraceae</taxon>
        <taxon>Sulfitobacter</taxon>
    </lineage>
</organism>
<reference evidence="7 8" key="1">
    <citation type="submission" date="2016-10" db="EMBL/GenBank/DDBJ databases">
        <authorList>
            <person name="de Groot N.N."/>
        </authorList>
    </citation>
    <scope>NUCLEOTIDE SEQUENCE [LARGE SCALE GENOMIC DNA]</scope>
    <source>
        <strain evidence="7 8">DSM 11443</strain>
    </source>
</reference>
<dbReference type="NCBIfam" id="TIGR04407">
    <property type="entry name" value="LptF_YjgP"/>
    <property type="match status" value="1"/>
</dbReference>
<gene>
    <name evidence="7" type="ORF">SAMN04488523_102157</name>
</gene>
<feature type="transmembrane region" description="Helical" evidence="6">
    <location>
        <begin position="280"/>
        <end position="299"/>
    </location>
</feature>
<evidence type="ECO:0000256" key="5">
    <source>
        <dbReference type="ARBA" id="ARBA00023136"/>
    </source>
</evidence>
<keyword evidence="3 6" id="KW-0812">Transmembrane</keyword>
<feature type="transmembrane region" description="Helical" evidence="6">
    <location>
        <begin position="311"/>
        <end position="329"/>
    </location>
</feature>
<dbReference type="EMBL" id="FOMW01000002">
    <property type="protein sequence ID" value="SFD71355.1"/>
    <property type="molecule type" value="Genomic_DNA"/>
</dbReference>
<dbReference type="Pfam" id="PF03739">
    <property type="entry name" value="LptF_LptG"/>
    <property type="match status" value="1"/>
</dbReference>
<keyword evidence="4 6" id="KW-1133">Transmembrane helix</keyword>
<dbReference type="GO" id="GO:0015920">
    <property type="term" value="P:lipopolysaccharide transport"/>
    <property type="evidence" value="ECO:0007669"/>
    <property type="project" value="TreeGrafter"/>
</dbReference>
<evidence type="ECO:0000313" key="8">
    <source>
        <dbReference type="Proteomes" id="UP000198977"/>
    </source>
</evidence>
<dbReference type="PANTHER" id="PTHR33529">
    <property type="entry name" value="SLR0882 PROTEIN-RELATED"/>
    <property type="match status" value="1"/>
</dbReference>